<dbReference type="Pfam" id="PF23040">
    <property type="entry name" value="PH_SSH1-like_1st"/>
    <property type="match status" value="1"/>
</dbReference>
<evidence type="ECO:0000256" key="7">
    <source>
        <dbReference type="ARBA" id="ARBA00023212"/>
    </source>
</evidence>
<dbReference type="Proteomes" id="UP001142055">
    <property type="component" value="Chromosome 3"/>
</dbReference>
<dbReference type="FunFam" id="3.90.190.10:FF:000004">
    <property type="entry name" value="Protein phosphatase Slingshot homolog 2"/>
    <property type="match status" value="1"/>
</dbReference>
<dbReference type="InterPro" id="IPR000387">
    <property type="entry name" value="Tyr_Pase_dom"/>
</dbReference>
<dbReference type="SUPFAM" id="SSF52799">
    <property type="entry name" value="(Phosphotyrosine protein) phosphatases II"/>
    <property type="match status" value="1"/>
</dbReference>
<dbReference type="Pfam" id="PF00782">
    <property type="entry name" value="DSPc"/>
    <property type="match status" value="1"/>
</dbReference>
<keyword evidence="7" id="KW-0206">Cytoskeleton</keyword>
<feature type="domain" description="Tyrosine-protein phosphatase" evidence="10">
    <location>
        <begin position="283"/>
        <end position="424"/>
    </location>
</feature>
<comment type="caution">
    <text evidence="13">The sequence shown here is derived from an EMBL/GenBank/DDBJ whole genome shotgun (WGS) entry which is preliminary data.</text>
</comment>
<keyword evidence="14" id="KW-1185">Reference proteome</keyword>
<dbReference type="GO" id="GO:0005856">
    <property type="term" value="C:cytoskeleton"/>
    <property type="evidence" value="ECO:0007669"/>
    <property type="project" value="UniProtKB-SubCell"/>
</dbReference>
<dbReference type="SUPFAM" id="SSF109715">
    <property type="entry name" value="DEK C-terminal domain"/>
    <property type="match status" value="1"/>
</dbReference>
<keyword evidence="4" id="KW-0963">Cytoplasm</keyword>
<dbReference type="PANTHER" id="PTHR45864">
    <property type="entry name" value="SLINGSHOT PROTEIN PHOSPHATASE HOMOLOG"/>
    <property type="match status" value="1"/>
</dbReference>
<evidence type="ECO:0000259" key="10">
    <source>
        <dbReference type="PROSITE" id="PS50054"/>
    </source>
</evidence>
<feature type="domain" description="DEK-C" evidence="12">
    <location>
        <begin position="224"/>
        <end position="279"/>
    </location>
</feature>
<organism evidence="13 14">
    <name type="scientific">Blomia tropicalis</name>
    <name type="common">Mite</name>
    <dbReference type="NCBI Taxonomy" id="40697"/>
    <lineage>
        <taxon>Eukaryota</taxon>
        <taxon>Metazoa</taxon>
        <taxon>Ecdysozoa</taxon>
        <taxon>Arthropoda</taxon>
        <taxon>Chelicerata</taxon>
        <taxon>Arachnida</taxon>
        <taxon>Acari</taxon>
        <taxon>Acariformes</taxon>
        <taxon>Sarcoptiformes</taxon>
        <taxon>Astigmata</taxon>
        <taxon>Glycyphagoidea</taxon>
        <taxon>Echimyopodidae</taxon>
        <taxon>Blomia</taxon>
    </lineage>
</organism>
<feature type="compositionally biased region" description="Polar residues" evidence="9">
    <location>
        <begin position="791"/>
        <end position="808"/>
    </location>
</feature>
<dbReference type="InterPro" id="IPR000340">
    <property type="entry name" value="Dual-sp_phosphatase_cat-dom"/>
</dbReference>
<evidence type="ECO:0000259" key="11">
    <source>
        <dbReference type="PROSITE" id="PS50056"/>
    </source>
</evidence>
<dbReference type="PANTHER" id="PTHR45864:SF2">
    <property type="entry name" value="PROTEIN PHOSPHATASE SLINGSHOT"/>
    <property type="match status" value="1"/>
</dbReference>
<dbReference type="InterPro" id="IPR043587">
    <property type="entry name" value="Phosphatase_SSH-like"/>
</dbReference>
<evidence type="ECO:0000256" key="4">
    <source>
        <dbReference type="ARBA" id="ARBA00022490"/>
    </source>
</evidence>
<name>A0A9Q0M2W9_BLOTA</name>
<dbReference type="InterPro" id="IPR020422">
    <property type="entry name" value="TYR_PHOSPHATASE_DUAL_dom"/>
</dbReference>
<dbReference type="PROSITE" id="PS00383">
    <property type="entry name" value="TYR_PHOSPHATASE_1"/>
    <property type="match status" value="1"/>
</dbReference>
<dbReference type="InterPro" id="IPR016130">
    <property type="entry name" value="Tyr_Pase_AS"/>
</dbReference>
<dbReference type="InterPro" id="IPR043588">
    <property type="entry name" value="SSH-N"/>
</dbReference>
<dbReference type="GO" id="GO:0004722">
    <property type="term" value="F:protein serine/threonine phosphatase activity"/>
    <property type="evidence" value="ECO:0007669"/>
    <property type="project" value="UniProtKB-EC"/>
</dbReference>
<evidence type="ECO:0000256" key="9">
    <source>
        <dbReference type="SAM" id="MobiDB-lite"/>
    </source>
</evidence>
<evidence type="ECO:0000256" key="2">
    <source>
        <dbReference type="ARBA" id="ARBA00009580"/>
    </source>
</evidence>
<evidence type="ECO:0000259" key="12">
    <source>
        <dbReference type="PROSITE" id="PS51998"/>
    </source>
</evidence>
<evidence type="ECO:0000313" key="13">
    <source>
        <dbReference type="EMBL" id="KAJ6216942.1"/>
    </source>
</evidence>
<evidence type="ECO:0000256" key="5">
    <source>
        <dbReference type="ARBA" id="ARBA00022801"/>
    </source>
</evidence>
<gene>
    <name evidence="13" type="ORF">RDWZM_008099</name>
</gene>
<comment type="similarity">
    <text evidence="2">Belongs to the protein-tyrosine phosphatase family.</text>
</comment>
<sequence>MYFKFKEEEKLPNNGLSNTDNILSEIYIAVRGADIIFPYNECHRFSKSSHKAIFNDIQKHLQAIFKLLRPQDKMKMAIRLESQISSNRIRYLLVVSNGTDESCLLGIDYEDEATIGLVLAIWNDMQICLDGDGGFRITSGTNHHIFKPVSVQAMWSAFQALHLASKKSVKNNYFENGGSHSWVSFYRNRIKSNSFYLHEWHTITDPSETTNKIFEFTNKPIEQTNFEELITSKLKKIMMSVDLDQVTSKEVRNELEAQIGSDLTKFKSYIDKELIRIMGQMDESSKILDYLYLGSEWNASNFEELKGKGVKKILNVTCEIDNFFPGCFEYYNIRVLDDEGTDMLRYLNDTYYYIRKAKDEGSKVLVHCKKGISRSASVVVAYIMKEKSCDLYEALEYVKNLRSNIRPNPEFLKQLEIYQGMLNASNNKARNVWRSNSESDLNDVVYGKKSKGKHCDNLFSGRHKIVKQDKFSNDNKENKIKLFPITHRRRSWPPKEVDDSNYILFQNNKKNRFHSRRSHVSTEFFFNDDSDMENFGNEMDKSTFGSRVKEKIEGFENFKQSNKKLNHKKNVAKNGLVSNLACQFESKDKEAMNDLSNLEQYNRNGFSKPPILLRSVKAVNENLLCDLDQLDGPRNDILTNELVPDMTLVFKCLSTKSEYSSRILKRTLSCDNILNISKNMDSSDVSLKKCKKSFHQFQQSNEHISNRNVSFGQLRRTLSLPNIVLNSANFKRKMIENYTNLLVRQTYLKSAPLDLHYFRTQISNQLTTENDGFVKRRTEQLEQQKPKESNGSRLNKSRSMPSSPNFNLINVPEKVENNDKQLKHSLSTKSFDFPLPTTAQTLIESGNNKMSDKNICYNHANIINCESKSLKNVTLKKTYGRSHPLDMLHRNNK</sequence>
<keyword evidence="5" id="KW-0378">Hydrolase</keyword>
<evidence type="ECO:0000256" key="6">
    <source>
        <dbReference type="ARBA" id="ARBA00022912"/>
    </source>
</evidence>
<dbReference type="AlphaFoldDB" id="A0A9Q0M2W9"/>
<dbReference type="Gene3D" id="3.90.190.10">
    <property type="entry name" value="Protein tyrosine phosphatase superfamily"/>
    <property type="match status" value="1"/>
</dbReference>
<comment type="subcellular location">
    <subcellularLocation>
        <location evidence="1">Cytoplasm</location>
        <location evidence="1">Cytoskeleton</location>
    </subcellularLocation>
</comment>
<dbReference type="EMBL" id="JAPWDV010000003">
    <property type="protein sequence ID" value="KAJ6216942.1"/>
    <property type="molecule type" value="Genomic_DNA"/>
</dbReference>
<evidence type="ECO:0000256" key="3">
    <source>
        <dbReference type="ARBA" id="ARBA00013081"/>
    </source>
</evidence>
<evidence type="ECO:0000313" key="14">
    <source>
        <dbReference type="Proteomes" id="UP001142055"/>
    </source>
</evidence>
<dbReference type="GO" id="GO:0003779">
    <property type="term" value="F:actin binding"/>
    <property type="evidence" value="ECO:0007669"/>
    <property type="project" value="InterPro"/>
</dbReference>
<dbReference type="PROSITE" id="PS51998">
    <property type="entry name" value="DEK_C"/>
    <property type="match status" value="1"/>
</dbReference>
<feature type="region of interest" description="Disordered" evidence="9">
    <location>
        <begin position="778"/>
        <end position="809"/>
    </location>
</feature>
<accession>A0A9Q0M2W9</accession>
<comment type="catalytic activity">
    <reaction evidence="8">
        <text>O-phospho-L-threonyl-[protein] + H2O = L-threonyl-[protein] + phosphate</text>
        <dbReference type="Rhea" id="RHEA:47004"/>
        <dbReference type="Rhea" id="RHEA-COMP:11060"/>
        <dbReference type="Rhea" id="RHEA-COMP:11605"/>
        <dbReference type="ChEBI" id="CHEBI:15377"/>
        <dbReference type="ChEBI" id="CHEBI:30013"/>
        <dbReference type="ChEBI" id="CHEBI:43474"/>
        <dbReference type="ChEBI" id="CHEBI:61977"/>
        <dbReference type="EC" id="3.1.3.16"/>
    </reaction>
</comment>
<evidence type="ECO:0000256" key="8">
    <source>
        <dbReference type="ARBA" id="ARBA00048336"/>
    </source>
</evidence>
<dbReference type="InterPro" id="IPR014876">
    <property type="entry name" value="DEK_C"/>
</dbReference>
<dbReference type="PROSITE" id="PS50056">
    <property type="entry name" value="TYR_PHOSPHATASE_2"/>
    <property type="match status" value="1"/>
</dbReference>
<evidence type="ECO:0000256" key="1">
    <source>
        <dbReference type="ARBA" id="ARBA00004245"/>
    </source>
</evidence>
<dbReference type="SMART" id="SM00195">
    <property type="entry name" value="DSPc"/>
    <property type="match status" value="1"/>
</dbReference>
<dbReference type="GO" id="GO:0030837">
    <property type="term" value="P:negative regulation of actin filament polymerization"/>
    <property type="evidence" value="ECO:0007669"/>
    <property type="project" value="InterPro"/>
</dbReference>
<dbReference type="Pfam" id="PF08766">
    <property type="entry name" value="DEK_C"/>
    <property type="match status" value="1"/>
</dbReference>
<proteinExistence type="inferred from homology"/>
<dbReference type="PROSITE" id="PS50054">
    <property type="entry name" value="TYR_PHOSPHATASE_DUAL"/>
    <property type="match status" value="1"/>
</dbReference>
<dbReference type="OMA" id="IWNDMQI"/>
<protein>
    <recommendedName>
        <fullName evidence="3">protein-serine/threonine phosphatase</fullName>
        <ecNumber evidence="3">3.1.3.16</ecNumber>
    </recommendedName>
</protein>
<keyword evidence="6" id="KW-0904">Protein phosphatase</keyword>
<reference evidence="13" key="1">
    <citation type="submission" date="2022-12" db="EMBL/GenBank/DDBJ databases">
        <title>Genome assemblies of Blomia tropicalis.</title>
        <authorList>
            <person name="Cui Y."/>
        </authorList>
    </citation>
    <scope>NUCLEOTIDE SEQUENCE</scope>
    <source>
        <tissue evidence="13">Adult mites</tissue>
    </source>
</reference>
<feature type="compositionally biased region" description="Basic and acidic residues" evidence="9">
    <location>
        <begin position="778"/>
        <end position="790"/>
    </location>
</feature>
<feature type="domain" description="Tyrosine specific protein phosphatases" evidence="11">
    <location>
        <begin position="344"/>
        <end position="413"/>
    </location>
</feature>
<dbReference type="EC" id="3.1.3.16" evidence="3"/>
<dbReference type="InterPro" id="IPR029021">
    <property type="entry name" value="Prot-tyrosine_phosphatase-like"/>
</dbReference>